<dbReference type="Proteomes" id="UP000095544">
    <property type="component" value="Unassembled WGS sequence"/>
</dbReference>
<dbReference type="InterPro" id="IPR006439">
    <property type="entry name" value="HAD-SF_hydro_IA"/>
</dbReference>
<dbReference type="InterPro" id="IPR052550">
    <property type="entry name" value="Pyrimidine_5'-ntase_YjjG"/>
</dbReference>
<dbReference type="Gene3D" id="1.10.150.240">
    <property type="entry name" value="Putative phosphatase, domain 2"/>
    <property type="match status" value="1"/>
</dbReference>
<reference evidence="1 2" key="1">
    <citation type="submission" date="2015-09" db="EMBL/GenBank/DDBJ databases">
        <authorList>
            <consortium name="Pathogen Informatics"/>
        </authorList>
    </citation>
    <scope>NUCLEOTIDE SEQUENCE [LARGE SCALE GENOMIC DNA]</scope>
    <source>
        <strain evidence="1 2">2789STDY5834876</strain>
    </source>
</reference>
<dbReference type="InterPro" id="IPR023198">
    <property type="entry name" value="PGP-like_dom2"/>
</dbReference>
<dbReference type="AlphaFoldDB" id="A0A174G8V1"/>
<dbReference type="EC" id="3.-.-.-" evidence="1"/>
<evidence type="ECO:0000313" key="2">
    <source>
        <dbReference type="Proteomes" id="UP000095544"/>
    </source>
</evidence>
<dbReference type="InterPro" id="IPR023214">
    <property type="entry name" value="HAD_sf"/>
</dbReference>
<dbReference type="PANTHER" id="PTHR47478">
    <property type="match status" value="1"/>
</dbReference>
<dbReference type="InterPro" id="IPR041492">
    <property type="entry name" value="HAD_2"/>
</dbReference>
<dbReference type="SFLD" id="SFLDS00003">
    <property type="entry name" value="Haloacid_Dehalogenase"/>
    <property type="match status" value="1"/>
</dbReference>
<dbReference type="PANTHER" id="PTHR47478:SF1">
    <property type="entry name" value="PYRIMIDINE 5'-NUCLEOTIDASE YJJG"/>
    <property type="match status" value="1"/>
</dbReference>
<dbReference type="SFLD" id="SFLDG01129">
    <property type="entry name" value="C1.5:_HAD__Beta-PGM__Phosphata"/>
    <property type="match status" value="1"/>
</dbReference>
<dbReference type="SFLD" id="SFLDG01135">
    <property type="entry name" value="C1.5.6:_HAD__Beta-PGM__Phospha"/>
    <property type="match status" value="1"/>
</dbReference>
<dbReference type="InterPro" id="IPR042070">
    <property type="entry name" value="PucR_C-HTH_sf"/>
</dbReference>
<sequence length="504" mass="58133">MYSSMKSIGFSTYFNDVVNYFYEDERLVAQFGKKLGFDVNEDVFLGVAFLYPSTEQGTFEEKERLKEHLIGMKALPSVNKAISGNQFFYVDNGVSTFLVGHTKDEITEILPAFKKEAVDRLDTFETDKKIRVGIGLPEKGIAGIKRTYTYAMKAVKAGEIFKKERVLLDYMGMEIYSSINAMVTNYGKQITDIVFGQLTKTEIHVLAKYYKCKEDIDMTAKVLDIPSDLVREYLANVKKSTGLDVHDTEDSFKLHLLMIAKKVVDTNQKIDEIKAANNYEYLLMDIDDTLLDFQANERESFLHVLEGYGYEEPEKYLPVYKKINDRLWKEYEQGDIERSQVLNTRFSLTMQEFGVEVNGEEWEQKYRSYLNEGTQMIKDAEEVCQWLKGRYRLFIISNGVSATQRKRLKASGLDKYFEDVFVSEEVGAQKPSKEFFEYVEKHIPDFDEKKALIVGDSYSSDIKGGLNYGIDTCWFIRGDVQETEQDEKSTYRISGLKQLKDILG</sequence>
<evidence type="ECO:0000313" key="1">
    <source>
        <dbReference type="EMBL" id="CUO57320.1"/>
    </source>
</evidence>
<dbReference type="Gene3D" id="3.40.50.1000">
    <property type="entry name" value="HAD superfamily/HAD-like"/>
    <property type="match status" value="1"/>
</dbReference>
<dbReference type="NCBIfam" id="TIGR02254">
    <property type="entry name" value="YjjG_YfnB"/>
    <property type="match status" value="1"/>
</dbReference>
<proteinExistence type="predicted"/>
<dbReference type="CDD" id="cd04305">
    <property type="entry name" value="HAD_Neu5Ac-Pase_like"/>
    <property type="match status" value="1"/>
</dbReference>
<dbReference type="STRING" id="39482.ERS852491_02621"/>
<dbReference type="Pfam" id="PF13419">
    <property type="entry name" value="HAD_2"/>
    <property type="match status" value="1"/>
</dbReference>
<dbReference type="EMBL" id="CYZU01000023">
    <property type="protein sequence ID" value="CUO57320.1"/>
    <property type="molecule type" value="Genomic_DNA"/>
</dbReference>
<dbReference type="Gene3D" id="1.10.10.2840">
    <property type="entry name" value="PucR C-terminal helix-turn-helix domain"/>
    <property type="match status" value="1"/>
</dbReference>
<protein>
    <submittedName>
        <fullName evidence="1">Putative HAD-hydrolase yfnB</fullName>
        <ecNumber evidence="1">3.-.-.-</ecNumber>
    </submittedName>
</protein>
<name>A0A174G8V1_9FIRM</name>
<dbReference type="GO" id="GO:0008253">
    <property type="term" value="F:5'-nucleotidase activity"/>
    <property type="evidence" value="ECO:0007669"/>
    <property type="project" value="InterPro"/>
</dbReference>
<dbReference type="NCBIfam" id="TIGR01549">
    <property type="entry name" value="HAD-SF-IA-v1"/>
    <property type="match status" value="1"/>
</dbReference>
<dbReference type="RefSeq" id="WP_242857590.1">
    <property type="nucleotide sequence ID" value="NZ_CYZU01000023.1"/>
</dbReference>
<keyword evidence="1" id="KW-0378">Hydrolase</keyword>
<accession>A0A174G8V1</accession>
<organism evidence="1 2">
    <name type="scientific">Faecalicatena contorta</name>
    <dbReference type="NCBI Taxonomy" id="39482"/>
    <lineage>
        <taxon>Bacteria</taxon>
        <taxon>Bacillati</taxon>
        <taxon>Bacillota</taxon>
        <taxon>Clostridia</taxon>
        <taxon>Lachnospirales</taxon>
        <taxon>Lachnospiraceae</taxon>
        <taxon>Faecalicatena</taxon>
    </lineage>
</organism>
<dbReference type="SUPFAM" id="SSF56784">
    <property type="entry name" value="HAD-like"/>
    <property type="match status" value="1"/>
</dbReference>
<gene>
    <name evidence="1" type="primary">yfnB</name>
    <name evidence="1" type="ORF">ERS852491_02621</name>
</gene>
<dbReference type="InterPro" id="IPR036412">
    <property type="entry name" value="HAD-like_sf"/>
</dbReference>
<dbReference type="InterPro" id="IPR011951">
    <property type="entry name" value="HAD-SF_hydro_IA_YjjG/PynA"/>
</dbReference>